<evidence type="ECO:0000256" key="1">
    <source>
        <dbReference type="SAM" id="MobiDB-lite"/>
    </source>
</evidence>
<evidence type="ECO:0000313" key="2">
    <source>
        <dbReference type="EMBL" id="KAK8513151.1"/>
    </source>
</evidence>
<protein>
    <submittedName>
        <fullName evidence="2">Uncharacterized protein</fullName>
    </submittedName>
</protein>
<proteinExistence type="predicted"/>
<dbReference type="EMBL" id="JBBPBM010000070">
    <property type="protein sequence ID" value="KAK8513151.1"/>
    <property type="molecule type" value="Genomic_DNA"/>
</dbReference>
<gene>
    <name evidence="2" type="ORF">V6N12_037643</name>
</gene>
<accession>A0ABR2C194</accession>
<reference evidence="2 3" key="1">
    <citation type="journal article" date="2024" name="G3 (Bethesda)">
        <title>Genome assembly of Hibiscus sabdariffa L. provides insights into metabolisms of medicinal natural products.</title>
        <authorList>
            <person name="Kim T."/>
        </authorList>
    </citation>
    <scope>NUCLEOTIDE SEQUENCE [LARGE SCALE GENOMIC DNA]</scope>
    <source>
        <strain evidence="2">TK-2024</strain>
        <tissue evidence="2">Old leaves</tissue>
    </source>
</reference>
<keyword evidence="3" id="KW-1185">Reference proteome</keyword>
<evidence type="ECO:0000313" key="3">
    <source>
        <dbReference type="Proteomes" id="UP001472677"/>
    </source>
</evidence>
<sequence>MIAKCSTSGAETQISGDTAQEKVVVLEDDVVIEPWHRNFSTTEKHPSQETCAMHSPHSSSADIYDSRSVPSKPMPTQGPTTTTHYGPWMVVDTRRRRSLRKVNELSISSNNASPANMVNGTRFSVLPDSGDYGASGSNSQVPAVVEKAHVSLSVGKENSGLPLNAAYLASNPGKKKKSASKVALTPEVVSLVEGEDVEVVPHIVKQQPEKHTAVALVDRVSRKAGMVGGKVAKQRGVTGRSLPDARRGVPLRKPAEVHLSTANNVSTWVQDLAQQLSTVKKAEGDGFVSSGSVPESSMHEGSLTDSGTALGDVNGQVPVVTDGDETVPVIMDQ</sequence>
<name>A0ABR2C194_9ROSI</name>
<feature type="region of interest" description="Disordered" evidence="1">
    <location>
        <begin position="287"/>
        <end position="320"/>
    </location>
</feature>
<organism evidence="2 3">
    <name type="scientific">Hibiscus sabdariffa</name>
    <name type="common">roselle</name>
    <dbReference type="NCBI Taxonomy" id="183260"/>
    <lineage>
        <taxon>Eukaryota</taxon>
        <taxon>Viridiplantae</taxon>
        <taxon>Streptophyta</taxon>
        <taxon>Embryophyta</taxon>
        <taxon>Tracheophyta</taxon>
        <taxon>Spermatophyta</taxon>
        <taxon>Magnoliopsida</taxon>
        <taxon>eudicotyledons</taxon>
        <taxon>Gunneridae</taxon>
        <taxon>Pentapetalae</taxon>
        <taxon>rosids</taxon>
        <taxon>malvids</taxon>
        <taxon>Malvales</taxon>
        <taxon>Malvaceae</taxon>
        <taxon>Malvoideae</taxon>
        <taxon>Hibiscus</taxon>
    </lineage>
</organism>
<comment type="caution">
    <text evidence="2">The sequence shown here is derived from an EMBL/GenBank/DDBJ whole genome shotgun (WGS) entry which is preliminary data.</text>
</comment>
<feature type="region of interest" description="Disordered" evidence="1">
    <location>
        <begin position="40"/>
        <end position="86"/>
    </location>
</feature>
<dbReference type="Proteomes" id="UP001472677">
    <property type="component" value="Unassembled WGS sequence"/>
</dbReference>